<feature type="domain" description="Glutaredoxin" evidence="1">
    <location>
        <begin position="4"/>
        <end position="60"/>
    </location>
</feature>
<dbReference type="RefSeq" id="WP_111941480.1">
    <property type="nucleotide sequence ID" value="NZ_BAAACJ010000032.1"/>
</dbReference>
<dbReference type="CDD" id="cd02976">
    <property type="entry name" value="NrdH"/>
    <property type="match status" value="1"/>
</dbReference>
<dbReference type="Gene3D" id="3.40.30.10">
    <property type="entry name" value="Glutaredoxin"/>
    <property type="match status" value="1"/>
</dbReference>
<dbReference type="EMBL" id="JAUSWN010000007">
    <property type="protein sequence ID" value="MDQ0479388.1"/>
    <property type="molecule type" value="Genomic_DNA"/>
</dbReference>
<reference evidence="2 3" key="1">
    <citation type="submission" date="2023-07" db="EMBL/GenBank/DDBJ databases">
        <title>Genomic Encyclopedia of Type Strains, Phase IV (KMG-IV): sequencing the most valuable type-strain genomes for metagenomic binning, comparative biology and taxonomic classification.</title>
        <authorList>
            <person name="Goeker M."/>
        </authorList>
    </citation>
    <scope>NUCLEOTIDE SEQUENCE [LARGE SCALE GENOMIC DNA]</scope>
    <source>
        <strain evidence="2 3">DSM 1400</strain>
    </source>
</reference>
<evidence type="ECO:0000259" key="1">
    <source>
        <dbReference type="Pfam" id="PF00462"/>
    </source>
</evidence>
<dbReference type="PROSITE" id="PS51354">
    <property type="entry name" value="GLUTAREDOXIN_2"/>
    <property type="match status" value="1"/>
</dbReference>
<keyword evidence="3" id="KW-1185">Reference proteome</keyword>
<protein>
    <submittedName>
        <fullName evidence="2">Glutaredoxin</fullName>
    </submittedName>
</protein>
<dbReference type="InterPro" id="IPR011767">
    <property type="entry name" value="GLR_AS"/>
</dbReference>
<sequence length="75" mass="8436">MSKVIVFTSDTCPHCITAKNYLKEKGIEFEERNVKETENRKKLISMGFMGVPVILIDDEAVSGFDQNKIDSLLGL</sequence>
<dbReference type="PANTHER" id="PTHR34386:SF1">
    <property type="entry name" value="GLUTAREDOXIN-LIKE PROTEIN NRDH"/>
    <property type="match status" value="1"/>
</dbReference>
<organism evidence="2 3">
    <name type="scientific">Hathewaya limosa</name>
    <name type="common">Clostridium limosum</name>
    <dbReference type="NCBI Taxonomy" id="1536"/>
    <lineage>
        <taxon>Bacteria</taxon>
        <taxon>Bacillati</taxon>
        <taxon>Bacillota</taxon>
        <taxon>Clostridia</taxon>
        <taxon>Eubacteriales</taxon>
        <taxon>Clostridiaceae</taxon>
        <taxon>Hathewaya</taxon>
    </lineage>
</organism>
<comment type="caution">
    <text evidence="2">The sequence shown here is derived from an EMBL/GenBank/DDBJ whole genome shotgun (WGS) entry which is preliminary data.</text>
</comment>
<dbReference type="Proteomes" id="UP001224418">
    <property type="component" value="Unassembled WGS sequence"/>
</dbReference>
<dbReference type="InterPro" id="IPR036249">
    <property type="entry name" value="Thioredoxin-like_sf"/>
</dbReference>
<gene>
    <name evidence="2" type="ORF">QOZ93_001129</name>
</gene>
<evidence type="ECO:0000313" key="2">
    <source>
        <dbReference type="EMBL" id="MDQ0479388.1"/>
    </source>
</evidence>
<accession>A0ABU0JQL5</accession>
<dbReference type="PANTHER" id="PTHR34386">
    <property type="entry name" value="GLUTAREDOXIN"/>
    <property type="match status" value="1"/>
</dbReference>
<dbReference type="InterPro" id="IPR002109">
    <property type="entry name" value="Glutaredoxin"/>
</dbReference>
<evidence type="ECO:0000313" key="3">
    <source>
        <dbReference type="Proteomes" id="UP001224418"/>
    </source>
</evidence>
<dbReference type="SUPFAM" id="SSF52833">
    <property type="entry name" value="Thioredoxin-like"/>
    <property type="match status" value="1"/>
</dbReference>
<proteinExistence type="predicted"/>
<dbReference type="PROSITE" id="PS00195">
    <property type="entry name" value="GLUTAREDOXIN_1"/>
    <property type="match status" value="1"/>
</dbReference>
<dbReference type="InterPro" id="IPR051548">
    <property type="entry name" value="Grx-like_ET"/>
</dbReference>
<name>A0ABU0JQL5_HATLI</name>
<dbReference type="Pfam" id="PF00462">
    <property type="entry name" value="Glutaredoxin"/>
    <property type="match status" value="1"/>
</dbReference>